<reference evidence="2" key="1">
    <citation type="submission" date="2022-11" db="UniProtKB">
        <authorList>
            <consortium name="WormBaseParasite"/>
        </authorList>
    </citation>
    <scope>IDENTIFICATION</scope>
</reference>
<evidence type="ECO:0000313" key="1">
    <source>
        <dbReference type="Proteomes" id="UP000887579"/>
    </source>
</evidence>
<proteinExistence type="predicted"/>
<evidence type="ECO:0000313" key="2">
    <source>
        <dbReference type="WBParaSite" id="ES5_v2.g19296.t1"/>
    </source>
</evidence>
<sequence>MCDPDKKFHKHLRKEDPELSVNISTLSLHIAAYENSVETTSTNSCDRENKKDLKTVVNIIATPANQNPFEFPRQQENHLIEPEVAQFTASQNLLNPNETPVKKGGRPKGSVSKKTLSAETRRENIHQRYTPSVLDTMNEQQLLYYNLELKKTEKAETEAIEERLRVQELQNQVLVLQSVINQNEGVLQDLSSRQAEWGKDLAELIIILKQKEQELKETKVEIPYGECQRYQKIQQK</sequence>
<organism evidence="1 2">
    <name type="scientific">Panagrolaimus sp. ES5</name>
    <dbReference type="NCBI Taxonomy" id="591445"/>
    <lineage>
        <taxon>Eukaryota</taxon>
        <taxon>Metazoa</taxon>
        <taxon>Ecdysozoa</taxon>
        <taxon>Nematoda</taxon>
        <taxon>Chromadorea</taxon>
        <taxon>Rhabditida</taxon>
        <taxon>Tylenchina</taxon>
        <taxon>Panagrolaimomorpha</taxon>
        <taxon>Panagrolaimoidea</taxon>
        <taxon>Panagrolaimidae</taxon>
        <taxon>Panagrolaimus</taxon>
    </lineage>
</organism>
<name>A0AC34FPJ4_9BILA</name>
<dbReference type="Proteomes" id="UP000887579">
    <property type="component" value="Unplaced"/>
</dbReference>
<protein>
    <submittedName>
        <fullName evidence="2">Uncharacterized protein</fullName>
    </submittedName>
</protein>
<accession>A0AC34FPJ4</accession>
<dbReference type="WBParaSite" id="ES5_v2.g19296.t1">
    <property type="protein sequence ID" value="ES5_v2.g19296.t1"/>
    <property type="gene ID" value="ES5_v2.g19296"/>
</dbReference>